<protein>
    <submittedName>
        <fullName evidence="1">Uncharacterized protein</fullName>
    </submittedName>
</protein>
<organism evidence="1">
    <name type="scientific">viral metagenome</name>
    <dbReference type="NCBI Taxonomy" id="1070528"/>
    <lineage>
        <taxon>unclassified sequences</taxon>
        <taxon>metagenomes</taxon>
        <taxon>organismal metagenomes</taxon>
    </lineage>
</organism>
<dbReference type="AlphaFoldDB" id="A0A6C0K524"/>
<sequence>MNNPSVPERLIRTCSNIKSRKSPDIQCKLSATHGDFCNRHWKHPTPYIVVTTTTSYKTQNFCRAANTIQKFWRIRLLRTILKYHGPGIILKERSCNREEIYSFDPVEQIPKLFFFSYIDSKENLWIFDIRSLGQLLSIGELKHNPYTREPFQKRFMDDVIYRLTWLRNRKYSVLHPTGIEMTVEQIWRQRILDVCMKIESFGYYVSCDWYTSMSIEDHQEFYQKLYMIWFVTLGLSHEQREAIVPGYKSPDTVLFRYSPEALKIRRARSKSWWEKMNLGIMEALLTRSQSRESNKLGAMYCVIGFVTINEKAAEVFPWFSEAA</sequence>
<reference evidence="1" key="1">
    <citation type="journal article" date="2020" name="Nature">
        <title>Giant virus diversity and host interactions through global metagenomics.</title>
        <authorList>
            <person name="Schulz F."/>
            <person name="Roux S."/>
            <person name="Paez-Espino D."/>
            <person name="Jungbluth S."/>
            <person name="Walsh D.A."/>
            <person name="Denef V.J."/>
            <person name="McMahon K.D."/>
            <person name="Konstantinidis K.T."/>
            <person name="Eloe-Fadrosh E.A."/>
            <person name="Kyrpides N.C."/>
            <person name="Woyke T."/>
        </authorList>
    </citation>
    <scope>NUCLEOTIDE SEQUENCE</scope>
    <source>
        <strain evidence="1">GVMAG-S-1101172-89</strain>
    </source>
</reference>
<accession>A0A6C0K524</accession>
<dbReference type="EMBL" id="MN740810">
    <property type="protein sequence ID" value="QHU12819.1"/>
    <property type="molecule type" value="Genomic_DNA"/>
</dbReference>
<name>A0A6C0K524_9ZZZZ</name>
<proteinExistence type="predicted"/>
<evidence type="ECO:0000313" key="1">
    <source>
        <dbReference type="EMBL" id="QHU12819.1"/>
    </source>
</evidence>